<dbReference type="Proteomes" id="UP001161017">
    <property type="component" value="Unassembled WGS sequence"/>
</dbReference>
<name>A0AA43QV30_9LECA</name>
<evidence type="ECO:0000313" key="3">
    <source>
        <dbReference type="EMBL" id="MDI1492124.1"/>
    </source>
</evidence>
<keyword evidence="2" id="KW-1133">Transmembrane helix</keyword>
<evidence type="ECO:0000313" key="4">
    <source>
        <dbReference type="Proteomes" id="UP001161017"/>
    </source>
</evidence>
<reference evidence="3" key="1">
    <citation type="journal article" date="2023" name="Genome Biol. Evol.">
        <title>First Whole Genome Sequence and Flow Cytometry Genome Size Data for the Lichen-Forming Fungus Ramalina farinacea (Ascomycota).</title>
        <authorList>
            <person name="Llewellyn T."/>
            <person name="Mian S."/>
            <person name="Hill R."/>
            <person name="Leitch I.J."/>
            <person name="Gaya E."/>
        </authorList>
    </citation>
    <scope>NUCLEOTIDE SEQUENCE</scope>
    <source>
        <strain evidence="3">LIQ254RAFAR</strain>
    </source>
</reference>
<evidence type="ECO:0000256" key="2">
    <source>
        <dbReference type="SAM" id="Phobius"/>
    </source>
</evidence>
<feature type="region of interest" description="Disordered" evidence="1">
    <location>
        <begin position="124"/>
        <end position="317"/>
    </location>
</feature>
<dbReference type="AlphaFoldDB" id="A0AA43QV30"/>
<dbReference type="EMBL" id="JAPUFD010000017">
    <property type="protein sequence ID" value="MDI1492124.1"/>
    <property type="molecule type" value="Genomic_DNA"/>
</dbReference>
<keyword evidence="4" id="KW-1185">Reference proteome</keyword>
<evidence type="ECO:0000256" key="1">
    <source>
        <dbReference type="SAM" id="MobiDB-lite"/>
    </source>
</evidence>
<organism evidence="3 4">
    <name type="scientific">Ramalina farinacea</name>
    <dbReference type="NCBI Taxonomy" id="258253"/>
    <lineage>
        <taxon>Eukaryota</taxon>
        <taxon>Fungi</taxon>
        <taxon>Dikarya</taxon>
        <taxon>Ascomycota</taxon>
        <taxon>Pezizomycotina</taxon>
        <taxon>Lecanoromycetes</taxon>
        <taxon>OSLEUM clade</taxon>
        <taxon>Lecanoromycetidae</taxon>
        <taxon>Lecanorales</taxon>
        <taxon>Lecanorineae</taxon>
        <taxon>Ramalinaceae</taxon>
        <taxon>Ramalina</taxon>
    </lineage>
</organism>
<accession>A0AA43QV30</accession>
<feature type="compositionally biased region" description="Polar residues" evidence="1">
    <location>
        <begin position="306"/>
        <end position="317"/>
    </location>
</feature>
<keyword evidence="2" id="KW-0472">Membrane</keyword>
<keyword evidence="2" id="KW-0812">Transmembrane</keyword>
<gene>
    <name evidence="3" type="ORF">OHK93_003336</name>
</gene>
<comment type="caution">
    <text evidence="3">The sequence shown here is derived from an EMBL/GenBank/DDBJ whole genome shotgun (WGS) entry which is preliminary data.</text>
</comment>
<feature type="compositionally biased region" description="Basic and acidic residues" evidence="1">
    <location>
        <begin position="293"/>
        <end position="302"/>
    </location>
</feature>
<feature type="transmembrane region" description="Helical" evidence="2">
    <location>
        <begin position="88"/>
        <end position="110"/>
    </location>
</feature>
<sequence>MRPTIGPQLDLRSALLYVERRPAPSLEPRLLSIFAQACRITGPQITFALEGQQRIVFKHLCSLVKENIHHEVQTHRAPLLFLRHLRSLAMVGLGMAFIVSLAPIGARMHFTPVIPLLSMRDAYENEESTPPERSGTERAPAVCPIKRKHSAGADGETDSPERASKRSKPSPGDTHDEADAGIEPGRGEEGNQVQDSGEDEEDKQDSGENMGEGQTPERASKRSKPSLGDTHDESDAGIEPGRGEEGNQFQDRGEDEEDKQDSGEKMGEGQVKGGKAAKEGGGSENAESTLSEHQPKSTRQVEKISLSIQEAQRSHQT</sequence>
<proteinExistence type="predicted"/>
<protein>
    <submittedName>
        <fullName evidence="3">Uncharacterized protein</fullName>
    </submittedName>
</protein>